<dbReference type="InterPro" id="IPR036113">
    <property type="entry name" value="Asp/Glu-ADT_sf_sub_c"/>
</dbReference>
<dbReference type="GO" id="GO:0070681">
    <property type="term" value="P:glutaminyl-tRNAGln biosynthesis via transamidation"/>
    <property type="evidence" value="ECO:0007669"/>
    <property type="project" value="UniProtKB-UniRule"/>
</dbReference>
<dbReference type="GO" id="GO:0032543">
    <property type="term" value="P:mitochondrial translation"/>
    <property type="evidence" value="ECO:0007669"/>
    <property type="project" value="UniProtKB-UniRule"/>
</dbReference>
<name>A0A8J6FIG8_ELECQ</name>
<proteinExistence type="inferred from homology"/>
<comment type="function">
    <text evidence="1">Allows the formation of correctly charged Gln-tRNA(Gln) through the transamidation of misacylated Glu-tRNA(Gln) in the mitochondria. The reaction takes place in the presence of glutamine and ATP through an activated gamma-phospho-Glu-tRNA(Gln).</text>
</comment>
<dbReference type="GO" id="GO:0030956">
    <property type="term" value="C:glutamyl-tRNA(Gln) amidotransferase complex"/>
    <property type="evidence" value="ECO:0007669"/>
    <property type="project" value="UniProtKB-UniRule"/>
</dbReference>
<dbReference type="GO" id="GO:0006450">
    <property type="term" value="P:regulation of translational fidelity"/>
    <property type="evidence" value="ECO:0007669"/>
    <property type="project" value="InterPro"/>
</dbReference>
<keyword evidence="1" id="KW-0648">Protein biosynthesis</keyword>
<comment type="similarity">
    <text evidence="1">Belongs to the GatC family.</text>
</comment>
<dbReference type="AlphaFoldDB" id="A0A8J6FIG8"/>
<keyword evidence="3" id="KW-1185">Reference proteome</keyword>
<dbReference type="OrthoDB" id="5394539at2759"/>
<dbReference type="EC" id="6.3.5.-" evidence="1"/>
<dbReference type="GO" id="GO:0050567">
    <property type="term" value="F:glutaminyl-tRNA synthase (glutamine-hydrolyzing) activity"/>
    <property type="evidence" value="ECO:0007669"/>
    <property type="project" value="UniProtKB-UniRule"/>
</dbReference>
<evidence type="ECO:0000313" key="2">
    <source>
        <dbReference type="EMBL" id="KAG9487335.1"/>
    </source>
</evidence>
<keyword evidence="1" id="KW-0067">ATP-binding</keyword>
<dbReference type="HAMAP" id="MF_00122">
    <property type="entry name" value="GatC"/>
    <property type="match status" value="1"/>
</dbReference>
<keyword evidence="1" id="KW-0547">Nucleotide-binding</keyword>
<protein>
    <recommendedName>
        <fullName evidence="1">Glutamyl-tRNA(Gln) amidotransferase subunit C, mitochondrial</fullName>
        <shortName evidence="1">Glu-AdT subunit C</shortName>
        <ecNumber evidence="1">6.3.5.-</ecNumber>
    </recommendedName>
</protein>
<comment type="caution">
    <text evidence="2">The sequence shown here is derived from an EMBL/GenBank/DDBJ whole genome shotgun (WGS) entry which is preliminary data.</text>
</comment>
<dbReference type="SUPFAM" id="SSF141000">
    <property type="entry name" value="Glu-tRNAGln amidotransferase C subunit"/>
    <property type="match status" value="1"/>
</dbReference>
<evidence type="ECO:0000256" key="1">
    <source>
        <dbReference type="HAMAP-Rule" id="MF_03149"/>
    </source>
</evidence>
<accession>A0A8J6FIG8</accession>
<sequence length="163" mass="18142">MMVARILTSQPKNQIGMWVQKAVTRCWRRAEVRRLLSSQSKVPQSPTWSIDADADPQEGGVSAEVIDHLERLALVDFRNQEGVERLARAIQFASQLHNVNTEGVQPLASVLEDRALYMRGDSVADGKCTELILANAKTVVEEYFVAPPGNIPLPPHQENLSQQ</sequence>
<dbReference type="Proteomes" id="UP000770717">
    <property type="component" value="Unassembled WGS sequence"/>
</dbReference>
<gene>
    <name evidence="1" type="primary">GATC</name>
    <name evidence="2" type="ORF">GDO78_007282</name>
</gene>
<dbReference type="InterPro" id="IPR003837">
    <property type="entry name" value="GatC"/>
</dbReference>
<evidence type="ECO:0000313" key="3">
    <source>
        <dbReference type="Proteomes" id="UP000770717"/>
    </source>
</evidence>
<dbReference type="GO" id="GO:0005524">
    <property type="term" value="F:ATP binding"/>
    <property type="evidence" value="ECO:0007669"/>
    <property type="project" value="UniProtKB-KW"/>
</dbReference>
<dbReference type="Pfam" id="PF02686">
    <property type="entry name" value="GatC"/>
    <property type="match status" value="1"/>
</dbReference>
<comment type="subcellular location">
    <subcellularLocation>
        <location evidence="1">Mitochondrion</location>
    </subcellularLocation>
</comment>
<dbReference type="PANTHER" id="PTHR15004">
    <property type="entry name" value="GLUTAMYL-TRNA(GLN) AMIDOTRANSFERASE SUBUNIT C, MITOCHONDRIAL"/>
    <property type="match status" value="1"/>
</dbReference>
<dbReference type="GO" id="GO:0005739">
    <property type="term" value="C:mitochondrion"/>
    <property type="evidence" value="ECO:0007669"/>
    <property type="project" value="UniProtKB-SubCell"/>
</dbReference>
<keyword evidence="1" id="KW-0436">Ligase</keyword>
<dbReference type="EMBL" id="WNTK01000003">
    <property type="protein sequence ID" value="KAG9487335.1"/>
    <property type="molecule type" value="Genomic_DNA"/>
</dbReference>
<comment type="subunit">
    <text evidence="1">Subunit of the heterotrimeric GatCAB amidotransferase (AdT) complex, composed of A (QRSL1), B (GATB) and C (GATC) subunits.</text>
</comment>
<reference evidence="2" key="1">
    <citation type="thesis" date="2020" institute="ProQuest LLC" country="789 East Eisenhower Parkway, Ann Arbor, MI, USA">
        <title>Comparative Genomics and Chromosome Evolution.</title>
        <authorList>
            <person name="Mudd A.B."/>
        </authorList>
    </citation>
    <scope>NUCLEOTIDE SEQUENCE</scope>
    <source>
        <strain evidence="2">HN-11 Male</strain>
        <tissue evidence="2">Kidney and liver</tissue>
    </source>
</reference>
<organism evidence="2 3">
    <name type="scientific">Eleutherodactylus coqui</name>
    <name type="common">Puerto Rican coqui</name>
    <dbReference type="NCBI Taxonomy" id="57060"/>
    <lineage>
        <taxon>Eukaryota</taxon>
        <taxon>Metazoa</taxon>
        <taxon>Chordata</taxon>
        <taxon>Craniata</taxon>
        <taxon>Vertebrata</taxon>
        <taxon>Euteleostomi</taxon>
        <taxon>Amphibia</taxon>
        <taxon>Batrachia</taxon>
        <taxon>Anura</taxon>
        <taxon>Neobatrachia</taxon>
        <taxon>Hyloidea</taxon>
        <taxon>Eleutherodactylidae</taxon>
        <taxon>Eleutherodactylinae</taxon>
        <taxon>Eleutherodactylus</taxon>
        <taxon>Eleutherodactylus</taxon>
    </lineage>
</organism>
<comment type="catalytic activity">
    <reaction evidence="1">
        <text>L-glutamyl-tRNA(Gln) + L-glutamine + ATP + H2O = L-glutaminyl-tRNA(Gln) + L-glutamate + ADP + phosphate + H(+)</text>
        <dbReference type="Rhea" id="RHEA:17521"/>
        <dbReference type="Rhea" id="RHEA-COMP:9681"/>
        <dbReference type="Rhea" id="RHEA-COMP:9684"/>
        <dbReference type="ChEBI" id="CHEBI:15377"/>
        <dbReference type="ChEBI" id="CHEBI:15378"/>
        <dbReference type="ChEBI" id="CHEBI:29985"/>
        <dbReference type="ChEBI" id="CHEBI:30616"/>
        <dbReference type="ChEBI" id="CHEBI:43474"/>
        <dbReference type="ChEBI" id="CHEBI:58359"/>
        <dbReference type="ChEBI" id="CHEBI:78520"/>
        <dbReference type="ChEBI" id="CHEBI:78521"/>
        <dbReference type="ChEBI" id="CHEBI:456216"/>
    </reaction>
</comment>
<dbReference type="PANTHER" id="PTHR15004:SF0">
    <property type="entry name" value="GLUTAMYL-TRNA(GLN) AMIDOTRANSFERASE SUBUNIT C, MITOCHONDRIAL"/>
    <property type="match status" value="1"/>
</dbReference>
<keyword evidence="1" id="KW-0496">Mitochondrion</keyword>